<dbReference type="Proteomes" id="UP000325211">
    <property type="component" value="Chromosome"/>
</dbReference>
<evidence type="ECO:0000313" key="1">
    <source>
        <dbReference type="EMBL" id="QES47915.1"/>
    </source>
</evidence>
<accession>A0A5P2CYH2</accession>
<dbReference type="RefSeq" id="WP_150207040.1">
    <property type="nucleotide sequence ID" value="NZ_CP029190.1"/>
</dbReference>
<gene>
    <name evidence="1" type="ORF">DEJ50_08935</name>
</gene>
<proteinExistence type="predicted"/>
<sequence length="213" mass="24201">MTEASTPAEAEFERAWKEERYTRVELPPVDVNRVLAQRYTTKEPLALTRAQLWDMEVRKAGDPGAFIPYVVREGSAAAWVPGRPGAELGDEFVRRSEQKLWLRPEEYGLVLEEVSLNHEQQIVTFIGRSALADAQGEPLAADTRQPVFHVQHGVAGSEDQPANTWRIVLLTEAHDDRFVEFFDGMAAEVWLPGFIENYIRYVLRVPLERRGVA</sequence>
<dbReference type="EMBL" id="CP029190">
    <property type="protein sequence ID" value="QES47915.1"/>
    <property type="molecule type" value="Genomic_DNA"/>
</dbReference>
<protein>
    <submittedName>
        <fullName evidence="1">Uncharacterized protein</fullName>
    </submittedName>
</protein>
<dbReference type="OrthoDB" id="255603at2"/>
<name>A0A5P2CYH2_STRVZ</name>
<dbReference type="AlphaFoldDB" id="A0A5P2CYH2"/>
<reference evidence="1 2" key="1">
    <citation type="submission" date="2018-05" db="EMBL/GenBank/DDBJ databases">
        <title>Streptomyces venezuelae.</title>
        <authorList>
            <person name="Kim W."/>
            <person name="Lee N."/>
            <person name="Cho B.-K."/>
        </authorList>
    </citation>
    <scope>NUCLEOTIDE SEQUENCE [LARGE SCALE GENOMIC DNA]</scope>
    <source>
        <strain evidence="1 2">ATCC 21782</strain>
    </source>
</reference>
<organism evidence="1 2">
    <name type="scientific">Streptomyces venezuelae</name>
    <dbReference type="NCBI Taxonomy" id="54571"/>
    <lineage>
        <taxon>Bacteria</taxon>
        <taxon>Bacillati</taxon>
        <taxon>Actinomycetota</taxon>
        <taxon>Actinomycetes</taxon>
        <taxon>Kitasatosporales</taxon>
        <taxon>Streptomycetaceae</taxon>
        <taxon>Streptomyces</taxon>
    </lineage>
</organism>
<evidence type="ECO:0000313" key="2">
    <source>
        <dbReference type="Proteomes" id="UP000325211"/>
    </source>
</evidence>